<reference evidence="8 9" key="3">
    <citation type="submission" date="2021-02" db="EMBL/GenBank/DDBJ databases">
        <authorList>
            <person name="Merkel A.Y."/>
        </authorList>
    </citation>
    <scope>NUCLEOTIDE SEQUENCE [LARGE SCALE GENOMIC DNA]</scope>
    <source>
        <strain evidence="8 9">T05b</strain>
    </source>
</reference>
<keyword evidence="5 7" id="KW-0808">Transferase</keyword>
<comment type="catalytic activity">
    <reaction evidence="7">
        <text>cytidine(1402) in 16S rRNA + S-adenosyl-L-methionine = N(4)-methylcytidine(1402) in 16S rRNA + S-adenosyl-L-homocysteine + H(+)</text>
        <dbReference type="Rhea" id="RHEA:42928"/>
        <dbReference type="Rhea" id="RHEA-COMP:10286"/>
        <dbReference type="Rhea" id="RHEA-COMP:10287"/>
        <dbReference type="ChEBI" id="CHEBI:15378"/>
        <dbReference type="ChEBI" id="CHEBI:57856"/>
        <dbReference type="ChEBI" id="CHEBI:59789"/>
        <dbReference type="ChEBI" id="CHEBI:74506"/>
        <dbReference type="ChEBI" id="CHEBI:82748"/>
        <dbReference type="EC" id="2.1.1.199"/>
    </reaction>
</comment>
<comment type="function">
    <text evidence="7">Specifically methylates the N4 position of cytidine in position 1402 (C1402) of 16S rRNA.</text>
</comment>
<dbReference type="InterPro" id="IPR023397">
    <property type="entry name" value="SAM-dep_MeTrfase_MraW_recog"/>
</dbReference>
<keyword evidence="3 7" id="KW-0698">rRNA processing</keyword>
<comment type="subcellular location">
    <subcellularLocation>
        <location evidence="7">Cytoplasm</location>
    </subcellularLocation>
</comment>
<gene>
    <name evidence="7 8" type="primary">rsmH</name>
    <name evidence="8" type="ORF">JWV37_06135</name>
</gene>
<comment type="similarity">
    <text evidence="1 7">Belongs to the methyltransferase superfamily. RsmH family.</text>
</comment>
<dbReference type="Proteomes" id="UP000703590">
    <property type="component" value="Unassembled WGS sequence"/>
</dbReference>
<evidence type="ECO:0000256" key="2">
    <source>
        <dbReference type="ARBA" id="ARBA00022490"/>
    </source>
</evidence>
<evidence type="ECO:0000256" key="7">
    <source>
        <dbReference type="HAMAP-Rule" id="MF_01007"/>
    </source>
</evidence>
<feature type="binding site" evidence="7">
    <location>
        <position position="104"/>
    </location>
    <ligand>
        <name>S-adenosyl-L-methionine</name>
        <dbReference type="ChEBI" id="CHEBI:59789"/>
    </ligand>
</feature>
<dbReference type="PIRSF" id="PIRSF004486">
    <property type="entry name" value="MraW"/>
    <property type="match status" value="1"/>
</dbReference>
<name>A0ABS2WRQ6_9BACT</name>
<dbReference type="PANTHER" id="PTHR11265">
    <property type="entry name" value="S-ADENOSYL-METHYLTRANSFERASE MRAW"/>
    <property type="match status" value="1"/>
</dbReference>
<dbReference type="EC" id="2.1.1.199" evidence="7"/>
<dbReference type="Gene3D" id="3.40.50.150">
    <property type="entry name" value="Vaccinia Virus protein VP39"/>
    <property type="match status" value="1"/>
</dbReference>
<evidence type="ECO:0000256" key="1">
    <source>
        <dbReference type="ARBA" id="ARBA00010396"/>
    </source>
</evidence>
<dbReference type="HAMAP" id="MF_01007">
    <property type="entry name" value="16SrRNA_methyltr_H"/>
    <property type="match status" value="1"/>
</dbReference>
<keyword evidence="6 7" id="KW-0949">S-adenosyl-L-methionine</keyword>
<dbReference type="CDD" id="cd02440">
    <property type="entry name" value="AdoMet_MTases"/>
    <property type="match status" value="1"/>
</dbReference>
<keyword evidence="4 7" id="KW-0489">Methyltransferase</keyword>
<accession>A0ABS2WRQ6</accession>
<evidence type="ECO:0000313" key="9">
    <source>
        <dbReference type="Proteomes" id="UP000703590"/>
    </source>
</evidence>
<reference evidence="8 9" key="1">
    <citation type="submission" date="2021-02" db="EMBL/GenBank/DDBJ databases">
        <title>Sulfurospirillum tamanensis sp. nov.</title>
        <authorList>
            <person name="Frolova A."/>
            <person name="Merkel A."/>
            <person name="Slobodkin A."/>
        </authorList>
    </citation>
    <scope>NUCLEOTIDE SEQUENCE [LARGE SCALE GENOMIC DNA]</scope>
    <source>
        <strain evidence="8 9">T05b</strain>
    </source>
</reference>
<evidence type="ECO:0000256" key="4">
    <source>
        <dbReference type="ARBA" id="ARBA00022603"/>
    </source>
</evidence>
<evidence type="ECO:0000313" key="8">
    <source>
        <dbReference type="EMBL" id="MBN2964351.1"/>
    </source>
</evidence>
<dbReference type="InterPro" id="IPR002903">
    <property type="entry name" value="RsmH"/>
</dbReference>
<sequence length="310" mass="34452">MNIPHVPVLLKEITDAFSALDEGVVVDCTLGYGGHSEAILEANPKIRLIGCDRDAQAVAFAKKRLARFGERVQIIHAPFSTVISRIDPLHVKGILADIGVSSLQLDLPERGFGFDSDVLDMRMDPTMPLSAYEVVNTYTQSQLEEILREYGEVPQWRMLAEKICKAREIGPITSAKMLAEIVGRGRTQGRKVSPATLVFQGIRIEVNDELGELSGLLRSIETAGLKRCLVGIVSFHSLEDRMVKQTFKAWQKECICNPFVPRCMCGGGHALGKIITKKPIEPSEEEIRSNPRSRSSKLRFFLIDGKRAHE</sequence>
<keyword evidence="9" id="KW-1185">Reference proteome</keyword>
<feature type="binding site" evidence="7">
    <location>
        <position position="79"/>
    </location>
    <ligand>
        <name>S-adenosyl-L-methionine</name>
        <dbReference type="ChEBI" id="CHEBI:59789"/>
    </ligand>
</feature>
<proteinExistence type="inferred from homology"/>
<keyword evidence="2 7" id="KW-0963">Cytoplasm</keyword>
<evidence type="ECO:0000256" key="5">
    <source>
        <dbReference type="ARBA" id="ARBA00022679"/>
    </source>
</evidence>
<organism evidence="8 9">
    <name type="scientific">Sulfurospirillum tamanense</name>
    <dbReference type="NCBI Taxonomy" id="2813362"/>
    <lineage>
        <taxon>Bacteria</taxon>
        <taxon>Pseudomonadati</taxon>
        <taxon>Campylobacterota</taxon>
        <taxon>Epsilonproteobacteria</taxon>
        <taxon>Campylobacterales</taxon>
        <taxon>Sulfurospirillaceae</taxon>
        <taxon>Sulfurospirillum</taxon>
    </lineage>
</organism>
<reference evidence="9" key="2">
    <citation type="submission" date="2021-02" db="EMBL/GenBank/DDBJ databases">
        <title>Sulfurospirillum tamanensis sp. nov.</title>
        <authorList>
            <person name="Merkel A.Y."/>
        </authorList>
    </citation>
    <scope>NUCLEOTIDE SEQUENCE [LARGE SCALE GENOMIC DNA]</scope>
    <source>
        <strain evidence="9">T05b</strain>
    </source>
</reference>
<dbReference type="EMBL" id="JAFHKK010000010">
    <property type="protein sequence ID" value="MBN2964351.1"/>
    <property type="molecule type" value="Genomic_DNA"/>
</dbReference>
<dbReference type="PANTHER" id="PTHR11265:SF0">
    <property type="entry name" value="12S RRNA N4-METHYLCYTIDINE METHYLTRANSFERASE"/>
    <property type="match status" value="1"/>
</dbReference>
<dbReference type="SUPFAM" id="SSF53335">
    <property type="entry name" value="S-adenosyl-L-methionine-dependent methyltransferases"/>
    <property type="match status" value="1"/>
</dbReference>
<evidence type="ECO:0000256" key="6">
    <source>
        <dbReference type="ARBA" id="ARBA00022691"/>
    </source>
</evidence>
<dbReference type="NCBIfam" id="TIGR00006">
    <property type="entry name" value="16S rRNA (cytosine(1402)-N(4))-methyltransferase RsmH"/>
    <property type="match status" value="1"/>
</dbReference>
<dbReference type="SUPFAM" id="SSF81799">
    <property type="entry name" value="Putative methyltransferase TM0872, insert domain"/>
    <property type="match status" value="1"/>
</dbReference>
<feature type="binding site" evidence="7">
    <location>
        <position position="97"/>
    </location>
    <ligand>
        <name>S-adenosyl-L-methionine</name>
        <dbReference type="ChEBI" id="CHEBI:59789"/>
    </ligand>
</feature>
<evidence type="ECO:0000256" key="3">
    <source>
        <dbReference type="ARBA" id="ARBA00022552"/>
    </source>
</evidence>
<comment type="caution">
    <text evidence="8">The sequence shown here is derived from an EMBL/GenBank/DDBJ whole genome shotgun (WGS) entry which is preliminary data.</text>
</comment>
<dbReference type="Gene3D" id="1.10.150.170">
    <property type="entry name" value="Putative methyltransferase TM0872, insert domain"/>
    <property type="match status" value="1"/>
</dbReference>
<protein>
    <recommendedName>
        <fullName evidence="7">Ribosomal RNA small subunit methyltransferase H</fullName>
        <ecNumber evidence="7">2.1.1.199</ecNumber>
    </recommendedName>
    <alternativeName>
        <fullName evidence="7">16S rRNA m(4)C1402 methyltransferase</fullName>
    </alternativeName>
    <alternativeName>
        <fullName evidence="7">rRNA (cytosine-N(4)-)-methyltransferase RsmH</fullName>
    </alternativeName>
</protein>
<dbReference type="RefSeq" id="WP_205458898.1">
    <property type="nucleotide sequence ID" value="NZ_JAFHKK010000010.1"/>
</dbReference>
<dbReference type="InterPro" id="IPR029063">
    <property type="entry name" value="SAM-dependent_MTases_sf"/>
</dbReference>
<feature type="binding site" evidence="7">
    <location>
        <position position="52"/>
    </location>
    <ligand>
        <name>S-adenosyl-L-methionine</name>
        <dbReference type="ChEBI" id="CHEBI:59789"/>
    </ligand>
</feature>
<dbReference type="Pfam" id="PF01795">
    <property type="entry name" value="Methyltransf_5"/>
    <property type="match status" value="1"/>
</dbReference>
<feature type="binding site" evidence="7">
    <location>
        <begin position="33"/>
        <end position="35"/>
    </location>
    <ligand>
        <name>S-adenosyl-L-methionine</name>
        <dbReference type="ChEBI" id="CHEBI:59789"/>
    </ligand>
</feature>